<evidence type="ECO:0000256" key="3">
    <source>
        <dbReference type="ARBA" id="ARBA00022553"/>
    </source>
</evidence>
<dbReference type="InterPro" id="IPR011712">
    <property type="entry name" value="Sig_transdc_His_kin_sub3_dim/P"/>
</dbReference>
<dbReference type="EMBL" id="UGPN01000002">
    <property type="protein sequence ID" value="STY61477.1"/>
    <property type="molecule type" value="Genomic_DNA"/>
</dbReference>
<keyword evidence="5" id="KW-0547">Nucleotide-binding</keyword>
<keyword evidence="7" id="KW-0067">ATP-binding</keyword>
<keyword evidence="8" id="KW-0902">Two-component regulatory system</keyword>
<accession>A0A378N0P4</accession>
<organism evidence="10 11">
    <name type="scientific">Mannheimia haemolytica</name>
    <name type="common">Pasteurella haemolytica</name>
    <dbReference type="NCBI Taxonomy" id="75985"/>
    <lineage>
        <taxon>Bacteria</taxon>
        <taxon>Pseudomonadati</taxon>
        <taxon>Pseudomonadota</taxon>
        <taxon>Gammaproteobacteria</taxon>
        <taxon>Pasteurellales</taxon>
        <taxon>Pasteurellaceae</taxon>
        <taxon>Mannheimia</taxon>
    </lineage>
</organism>
<evidence type="ECO:0000256" key="4">
    <source>
        <dbReference type="ARBA" id="ARBA00022679"/>
    </source>
</evidence>
<comment type="catalytic activity">
    <reaction evidence="1">
        <text>ATP + protein L-histidine = ADP + protein N-phospho-L-histidine.</text>
        <dbReference type="EC" id="2.7.13.3"/>
    </reaction>
</comment>
<keyword evidence="6" id="KW-0418">Kinase</keyword>
<reference evidence="10 11" key="1">
    <citation type="submission" date="2018-06" db="EMBL/GenBank/DDBJ databases">
        <authorList>
            <consortium name="Pathogen Informatics"/>
            <person name="Doyle S."/>
        </authorList>
    </citation>
    <scope>NUCLEOTIDE SEQUENCE [LARGE SCALE GENOMIC DNA]</scope>
    <source>
        <strain evidence="10 11">NCTC10638</strain>
    </source>
</reference>
<dbReference type="GO" id="GO:0005524">
    <property type="term" value="F:ATP binding"/>
    <property type="evidence" value="ECO:0007669"/>
    <property type="project" value="UniProtKB-KW"/>
</dbReference>
<keyword evidence="4 10" id="KW-0808">Transferase</keyword>
<dbReference type="Proteomes" id="UP000254802">
    <property type="component" value="Unassembled WGS sequence"/>
</dbReference>
<dbReference type="Pfam" id="PF07730">
    <property type="entry name" value="HisKA_3"/>
    <property type="match status" value="1"/>
</dbReference>
<protein>
    <recommendedName>
        <fullName evidence="2">histidine kinase</fullName>
        <ecNumber evidence="2">2.7.13.3</ecNumber>
    </recommendedName>
</protein>
<evidence type="ECO:0000256" key="6">
    <source>
        <dbReference type="ARBA" id="ARBA00022777"/>
    </source>
</evidence>
<evidence type="ECO:0000256" key="7">
    <source>
        <dbReference type="ARBA" id="ARBA00022840"/>
    </source>
</evidence>
<dbReference type="GO" id="GO:0000155">
    <property type="term" value="F:phosphorelay sensor kinase activity"/>
    <property type="evidence" value="ECO:0007669"/>
    <property type="project" value="InterPro"/>
</dbReference>
<dbReference type="AlphaFoldDB" id="A0A378N0P4"/>
<dbReference type="InterPro" id="IPR050482">
    <property type="entry name" value="Sensor_HK_TwoCompSys"/>
</dbReference>
<gene>
    <name evidence="10" type="primary">narX_1</name>
    <name evidence="10" type="ORF">NCTC10638_02694</name>
</gene>
<dbReference type="EC" id="2.7.13.3" evidence="2"/>
<dbReference type="PANTHER" id="PTHR24421">
    <property type="entry name" value="NITRATE/NITRITE SENSOR PROTEIN NARX-RELATED"/>
    <property type="match status" value="1"/>
</dbReference>
<name>A0A378N0P4_MANHA</name>
<evidence type="ECO:0000313" key="10">
    <source>
        <dbReference type="EMBL" id="STY61477.1"/>
    </source>
</evidence>
<evidence type="ECO:0000256" key="2">
    <source>
        <dbReference type="ARBA" id="ARBA00012438"/>
    </source>
</evidence>
<dbReference type="GO" id="GO:0016020">
    <property type="term" value="C:membrane"/>
    <property type="evidence" value="ECO:0007669"/>
    <property type="project" value="InterPro"/>
</dbReference>
<evidence type="ECO:0000256" key="8">
    <source>
        <dbReference type="ARBA" id="ARBA00023012"/>
    </source>
</evidence>
<proteinExistence type="predicted"/>
<evidence type="ECO:0000313" key="11">
    <source>
        <dbReference type="Proteomes" id="UP000254802"/>
    </source>
</evidence>
<dbReference type="GO" id="GO:0046983">
    <property type="term" value="F:protein dimerization activity"/>
    <property type="evidence" value="ECO:0007669"/>
    <property type="project" value="InterPro"/>
</dbReference>
<evidence type="ECO:0000256" key="5">
    <source>
        <dbReference type="ARBA" id="ARBA00022741"/>
    </source>
</evidence>
<feature type="domain" description="Signal transduction histidine kinase subgroup 3 dimerisation and phosphoacceptor" evidence="9">
    <location>
        <begin position="23"/>
        <end position="64"/>
    </location>
</feature>
<evidence type="ECO:0000256" key="1">
    <source>
        <dbReference type="ARBA" id="ARBA00000085"/>
    </source>
</evidence>
<keyword evidence="3" id="KW-0597">Phosphoprotein</keyword>
<evidence type="ECO:0000259" key="9">
    <source>
        <dbReference type="Pfam" id="PF07730"/>
    </source>
</evidence>
<sequence length="68" mass="8033">MIGRSLYVVQMQKQQQQLVLMEERAIIARELHDSLAQSLTFFKIQVSLLKLAKTDEKRNEILTVFEKR</sequence>
<dbReference type="Gene3D" id="1.20.5.1930">
    <property type="match status" value="1"/>
</dbReference>
<dbReference type="PANTHER" id="PTHR24421:SF10">
    <property type="entry name" value="NITRATE_NITRITE SENSOR PROTEIN NARQ"/>
    <property type="match status" value="1"/>
</dbReference>